<feature type="compositionally biased region" description="Acidic residues" evidence="1">
    <location>
        <begin position="324"/>
        <end position="350"/>
    </location>
</feature>
<evidence type="ECO:0000256" key="1">
    <source>
        <dbReference type="SAM" id="MobiDB-lite"/>
    </source>
</evidence>
<feature type="compositionally biased region" description="Polar residues" evidence="1">
    <location>
        <begin position="268"/>
        <end position="277"/>
    </location>
</feature>
<gene>
    <name evidence="2" type="ORF">BST27_16055</name>
</gene>
<organism evidence="2 3">
    <name type="scientific">Mycobacterium intermedium</name>
    <dbReference type="NCBI Taxonomy" id="28445"/>
    <lineage>
        <taxon>Bacteria</taxon>
        <taxon>Bacillati</taxon>
        <taxon>Actinomycetota</taxon>
        <taxon>Actinomycetes</taxon>
        <taxon>Mycobacteriales</taxon>
        <taxon>Mycobacteriaceae</taxon>
        <taxon>Mycobacterium</taxon>
        <taxon>Mycobacterium simiae complex</taxon>
    </lineage>
</organism>
<dbReference type="Proteomes" id="UP000192739">
    <property type="component" value="Unassembled WGS sequence"/>
</dbReference>
<dbReference type="AlphaFoldDB" id="A0A1E3SL51"/>
<accession>A0A1E3SL51</accession>
<proteinExistence type="predicted"/>
<evidence type="ECO:0000313" key="2">
    <source>
        <dbReference type="EMBL" id="ORB02757.1"/>
    </source>
</evidence>
<dbReference type="SUPFAM" id="SSF140453">
    <property type="entry name" value="EsxAB dimer-like"/>
    <property type="match status" value="1"/>
</dbReference>
<dbReference type="InterPro" id="IPR036689">
    <property type="entry name" value="ESAT-6-like_sf"/>
</dbReference>
<feature type="region of interest" description="Disordered" evidence="1">
    <location>
        <begin position="230"/>
        <end position="289"/>
    </location>
</feature>
<dbReference type="EMBL" id="MVHT01000043">
    <property type="protein sequence ID" value="ORB02757.1"/>
    <property type="molecule type" value="Genomic_DNA"/>
</dbReference>
<evidence type="ECO:0000313" key="3">
    <source>
        <dbReference type="Proteomes" id="UP000192739"/>
    </source>
</evidence>
<comment type="caution">
    <text evidence="2">The sequence shown here is derived from an EMBL/GenBank/DDBJ whole genome shotgun (WGS) entry which is preliminary data.</text>
</comment>
<reference evidence="2 3" key="1">
    <citation type="submission" date="2017-02" db="EMBL/GenBank/DDBJ databases">
        <title>The new phylogeny of genus Mycobacterium.</title>
        <authorList>
            <person name="Tortoli E."/>
            <person name="Trovato A."/>
            <person name="Cirillo D.M."/>
        </authorList>
    </citation>
    <scope>NUCLEOTIDE SEQUENCE [LARGE SCALE GENOMIC DNA]</scope>
    <source>
        <strain evidence="2 3">DSM 44049</strain>
    </source>
</reference>
<sequence length="420" mass="42933">MAAWLDVAGRLAEGRPAVERTQSYVQACERVGCVAPDLDVADEYGSEEGLDLRALDDDCARLRAAGAAVMEALRMQRAQVAELAAAWSGPGADAAVAFLQRHCDTANAIATEIRAAAQRCESLRDNLWRLVDAKVAAAIEIDDRSAAQRPDWLAAVAAVSTGAGDHQTAEAVVRQQVNPYVHNDIGNDWYDAMRSARTGVAAYYDMVNDRLAGAPAASFEIPGDLGPAGGPSVRPAVGRPTFGVAAPSAPAGFGGRPADPGPPIGTAMQPSATSPPATTDVPLPQPFSGLGSAGGLGGLGAIAGRIIDTMGDAVGGALAPSDPGDADSFDGDGDGDGDDAEDDHDDDNNDDDRRPRSHHDLKESDKADRAHAAATPHAVTQAPGTAEPSAGPTQVVTPPAPPDAATPCEIAADELPKAGQ</sequence>
<name>A0A1E3SL51_MYCIE</name>
<dbReference type="STRING" id="28445.BHQ20_02725"/>
<protein>
    <submittedName>
        <fullName evidence="2">Uncharacterized protein</fullName>
    </submittedName>
</protein>
<dbReference type="RefSeq" id="WP_069417540.1">
    <property type="nucleotide sequence ID" value="NZ_CBCRZH010000047.1"/>
</dbReference>
<feature type="compositionally biased region" description="Low complexity" evidence="1">
    <location>
        <begin position="372"/>
        <end position="383"/>
    </location>
</feature>
<dbReference type="OrthoDB" id="4727254at2"/>
<feature type="region of interest" description="Disordered" evidence="1">
    <location>
        <begin position="314"/>
        <end position="420"/>
    </location>
</feature>
<feature type="compositionally biased region" description="Basic and acidic residues" evidence="1">
    <location>
        <begin position="351"/>
        <end position="371"/>
    </location>
</feature>
<keyword evidence="3" id="KW-1185">Reference proteome</keyword>